<dbReference type="OrthoDB" id="7474049at2759"/>
<protein>
    <recommendedName>
        <fullName evidence="2">Endonuclease/exonuclease/phosphatase domain-containing protein</fullName>
    </recommendedName>
</protein>
<dbReference type="AlphaFoldDB" id="A0A8K0K1A5"/>
<gene>
    <name evidence="3" type="ORF">J437_LFUL007400</name>
</gene>
<dbReference type="EMBL" id="KZ308270">
    <property type="protein sequence ID" value="KAG8226163.1"/>
    <property type="molecule type" value="Genomic_DNA"/>
</dbReference>
<proteinExistence type="predicted"/>
<dbReference type="InterPro" id="IPR005135">
    <property type="entry name" value="Endo/exonuclease/phosphatase"/>
</dbReference>
<dbReference type="PANTHER" id="PTHR33273">
    <property type="entry name" value="DOMAIN-CONTAINING PROTEIN, PUTATIVE-RELATED"/>
    <property type="match status" value="1"/>
</dbReference>
<feature type="compositionally biased region" description="Low complexity" evidence="1">
    <location>
        <begin position="269"/>
        <end position="285"/>
    </location>
</feature>
<feature type="domain" description="Endonuclease/exonuclease/phosphatase" evidence="2">
    <location>
        <begin position="558"/>
        <end position="649"/>
    </location>
</feature>
<dbReference type="InterPro" id="IPR036691">
    <property type="entry name" value="Endo/exonu/phosph_ase_sf"/>
</dbReference>
<reference evidence="3" key="1">
    <citation type="submission" date="2013-04" db="EMBL/GenBank/DDBJ databases">
        <authorList>
            <person name="Qu J."/>
            <person name="Murali S.C."/>
            <person name="Bandaranaike D."/>
            <person name="Bellair M."/>
            <person name="Blankenburg K."/>
            <person name="Chao H."/>
            <person name="Dinh H."/>
            <person name="Doddapaneni H."/>
            <person name="Downs B."/>
            <person name="Dugan-Rocha S."/>
            <person name="Elkadiri S."/>
            <person name="Gnanaolivu R.D."/>
            <person name="Hernandez B."/>
            <person name="Javaid M."/>
            <person name="Jayaseelan J.C."/>
            <person name="Lee S."/>
            <person name="Li M."/>
            <person name="Ming W."/>
            <person name="Munidasa M."/>
            <person name="Muniz J."/>
            <person name="Nguyen L."/>
            <person name="Ongeri F."/>
            <person name="Osuji N."/>
            <person name="Pu L.-L."/>
            <person name="Puazo M."/>
            <person name="Qu C."/>
            <person name="Quiroz J."/>
            <person name="Raj R."/>
            <person name="Weissenberger G."/>
            <person name="Xin Y."/>
            <person name="Zou X."/>
            <person name="Han Y."/>
            <person name="Richards S."/>
            <person name="Worley K."/>
            <person name="Muzny D."/>
            <person name="Gibbs R."/>
        </authorList>
    </citation>
    <scope>NUCLEOTIDE SEQUENCE</scope>
    <source>
        <strain evidence="3">Sampled in the wild</strain>
    </source>
</reference>
<dbReference type="Gene3D" id="3.60.10.10">
    <property type="entry name" value="Endonuclease/exonuclease/phosphatase"/>
    <property type="match status" value="1"/>
</dbReference>
<feature type="region of interest" description="Disordered" evidence="1">
    <location>
        <begin position="87"/>
        <end position="164"/>
    </location>
</feature>
<dbReference type="Pfam" id="PF14529">
    <property type="entry name" value="Exo_endo_phos_2"/>
    <property type="match status" value="1"/>
</dbReference>
<comment type="caution">
    <text evidence="3">The sequence shown here is derived from an EMBL/GenBank/DDBJ whole genome shotgun (WGS) entry which is preliminary data.</text>
</comment>
<name>A0A8K0K1A5_LADFU</name>
<evidence type="ECO:0000313" key="3">
    <source>
        <dbReference type="EMBL" id="KAG8226163.1"/>
    </source>
</evidence>
<keyword evidence="4" id="KW-1185">Reference proteome</keyword>
<feature type="compositionally biased region" description="Basic and acidic residues" evidence="1">
    <location>
        <begin position="87"/>
        <end position="104"/>
    </location>
</feature>
<feature type="compositionally biased region" description="Acidic residues" evidence="1">
    <location>
        <begin position="105"/>
        <end position="118"/>
    </location>
</feature>
<feature type="region of interest" description="Disordered" evidence="1">
    <location>
        <begin position="269"/>
        <end position="291"/>
    </location>
</feature>
<dbReference type="SUPFAM" id="SSF56219">
    <property type="entry name" value="DNase I-like"/>
    <property type="match status" value="1"/>
</dbReference>
<organism evidence="3 4">
    <name type="scientific">Ladona fulva</name>
    <name type="common">Scarce chaser dragonfly</name>
    <name type="synonym">Libellula fulva</name>
    <dbReference type="NCBI Taxonomy" id="123851"/>
    <lineage>
        <taxon>Eukaryota</taxon>
        <taxon>Metazoa</taxon>
        <taxon>Ecdysozoa</taxon>
        <taxon>Arthropoda</taxon>
        <taxon>Hexapoda</taxon>
        <taxon>Insecta</taxon>
        <taxon>Pterygota</taxon>
        <taxon>Palaeoptera</taxon>
        <taxon>Odonata</taxon>
        <taxon>Epiprocta</taxon>
        <taxon>Anisoptera</taxon>
        <taxon>Libelluloidea</taxon>
        <taxon>Libellulidae</taxon>
        <taxon>Ladona</taxon>
    </lineage>
</organism>
<sequence>MDATNVIAGVMPMDLEMRRRWLQGRMKREGRVVLVNEGIEISGRNWRGSPQGQPASWWLYGRLLRYERRSGGDVYIVSTRGIKMEKESNKQNKNGGDADGREEEHIEEEVEISEIEVEEGQRRSRTSESEMDEEVFVSEGAKGSTQKRKKRIRSNSEGSPEELRKRYWPGWESVELRRRLENMKKKVEEQIGEVRTYLIQNFSREKHEKFYSMRFKRITDAMETFSMDAKMVIAAMERERRRRESVEIPKEAAASGTLPTRNRYALLSASAETASEATAPADASPKTATRRPPAIQVHGITNVRAFALDLEKALKTKDFVVHRLGAIVARTGDAAATRGDTCRISLQTTENFRDAKAFFATNSIAYSTWAEKKDRLTTYVISGLSSGTTEEEIFEDLDAVGIPVRKVRQLRMKDGEKVALFSFAAPSTPEWPQGRILNMKSLAHCRISVRKYHHDAPQICHRCSRFGHSSTHCHAVPRNDRLPHHPPTSPRFAFSIPGYAIFRSDRAAAPDGEERKGGGTAIAIADSFVYSLPSPHPEPQHDLEATVVRLKTDFGDISVISGYPPPRIHFVNGAFGTTFSKGLRAVIGGDFNAKHMTWGSNCCNKSGRMLRKWVDENAVQVIGPREPTRFSPKGSGDVLDIFLLSSFLQPKAIF</sequence>
<feature type="non-terminal residue" evidence="3">
    <location>
        <position position="654"/>
    </location>
</feature>
<dbReference type="Proteomes" id="UP000792457">
    <property type="component" value="Unassembled WGS sequence"/>
</dbReference>
<evidence type="ECO:0000256" key="1">
    <source>
        <dbReference type="SAM" id="MobiDB-lite"/>
    </source>
</evidence>
<accession>A0A8K0K1A5</accession>
<reference evidence="3" key="2">
    <citation type="submission" date="2017-10" db="EMBL/GenBank/DDBJ databases">
        <title>Ladona fulva Genome sequencing and assembly.</title>
        <authorList>
            <person name="Murali S."/>
            <person name="Richards S."/>
            <person name="Bandaranaike D."/>
            <person name="Bellair M."/>
            <person name="Blankenburg K."/>
            <person name="Chao H."/>
            <person name="Dinh H."/>
            <person name="Doddapaneni H."/>
            <person name="Dugan-Rocha S."/>
            <person name="Elkadiri S."/>
            <person name="Gnanaolivu R."/>
            <person name="Hernandez B."/>
            <person name="Skinner E."/>
            <person name="Javaid M."/>
            <person name="Lee S."/>
            <person name="Li M."/>
            <person name="Ming W."/>
            <person name="Munidasa M."/>
            <person name="Muniz J."/>
            <person name="Nguyen L."/>
            <person name="Hughes D."/>
            <person name="Osuji N."/>
            <person name="Pu L.-L."/>
            <person name="Puazo M."/>
            <person name="Qu C."/>
            <person name="Quiroz J."/>
            <person name="Raj R."/>
            <person name="Weissenberger G."/>
            <person name="Xin Y."/>
            <person name="Zou X."/>
            <person name="Han Y."/>
            <person name="Worley K."/>
            <person name="Muzny D."/>
            <person name="Gibbs R."/>
        </authorList>
    </citation>
    <scope>NUCLEOTIDE SEQUENCE</scope>
    <source>
        <strain evidence="3">Sampled in the wild</strain>
    </source>
</reference>
<feature type="compositionally biased region" description="Basic and acidic residues" evidence="1">
    <location>
        <begin position="119"/>
        <end position="128"/>
    </location>
</feature>
<evidence type="ECO:0000313" key="4">
    <source>
        <dbReference type="Proteomes" id="UP000792457"/>
    </source>
</evidence>
<evidence type="ECO:0000259" key="2">
    <source>
        <dbReference type="Pfam" id="PF14529"/>
    </source>
</evidence>
<dbReference type="PANTHER" id="PTHR33273:SF4">
    <property type="entry name" value="ENDONUCLEASE_EXONUCLEASE_PHOSPHATASE DOMAIN-CONTAINING PROTEIN"/>
    <property type="match status" value="1"/>
</dbReference>
<dbReference type="GO" id="GO:0003824">
    <property type="term" value="F:catalytic activity"/>
    <property type="evidence" value="ECO:0007669"/>
    <property type="project" value="InterPro"/>
</dbReference>